<evidence type="ECO:0000256" key="2">
    <source>
        <dbReference type="ARBA" id="ARBA00022679"/>
    </source>
</evidence>
<dbReference type="InterPro" id="IPR013785">
    <property type="entry name" value="Aldolase_TIM"/>
</dbReference>
<dbReference type="EMBL" id="CDMK01000001">
    <property type="protein sequence ID" value="CRI33881.1"/>
    <property type="molecule type" value="Genomic_DNA"/>
</dbReference>
<dbReference type="Proteomes" id="UP000046090">
    <property type="component" value="Unassembled WGS sequence"/>
</dbReference>
<evidence type="ECO:0000259" key="12">
    <source>
        <dbReference type="Pfam" id="PF02581"/>
    </source>
</evidence>
<comment type="pathway">
    <text evidence="1 9 11">Cofactor biosynthesis; thiamine diphosphate biosynthesis; thiamine phosphate from 4-amino-2-methyl-5-diphosphomethylpyrimidine and 4-methyl-5-(2-phosphoethyl)-thiazole: step 1/1.</text>
</comment>
<evidence type="ECO:0000256" key="11">
    <source>
        <dbReference type="RuleBase" id="RU004253"/>
    </source>
</evidence>
<dbReference type="UniPathway" id="UPA00060">
    <property type="reaction ID" value="UER00141"/>
</dbReference>
<dbReference type="GO" id="GO:0009229">
    <property type="term" value="P:thiamine diphosphate biosynthetic process"/>
    <property type="evidence" value="ECO:0007669"/>
    <property type="project" value="UniProtKB-UniRule"/>
</dbReference>
<keyword evidence="4 9" id="KW-0460">Magnesium</keyword>
<dbReference type="PANTHER" id="PTHR20857">
    <property type="entry name" value="THIAMINE-PHOSPHATE PYROPHOSPHORYLASE"/>
    <property type="match status" value="1"/>
</dbReference>
<reference evidence="14" key="1">
    <citation type="submission" date="2014-12" db="EMBL/GenBank/DDBJ databases">
        <authorList>
            <person name="Smet A."/>
        </authorList>
    </citation>
    <scope>NUCLEOTIDE SEQUENCE [LARGE SCALE GENOMIC DNA]</scope>
</reference>
<feature type="binding site" evidence="9">
    <location>
        <position position="90"/>
    </location>
    <ligand>
        <name>Mg(2+)</name>
        <dbReference type="ChEBI" id="CHEBI:18420"/>
    </ligand>
</feature>
<feature type="binding site" evidence="9">
    <location>
        <begin position="38"/>
        <end position="42"/>
    </location>
    <ligand>
        <name>4-amino-2-methyl-5-(diphosphooxymethyl)pyrimidine</name>
        <dbReference type="ChEBI" id="CHEBI:57841"/>
    </ligand>
</feature>
<dbReference type="RefSeq" id="WP_053825375.1">
    <property type="nucleotide sequence ID" value="NZ_BSWR01000025.1"/>
</dbReference>
<evidence type="ECO:0000256" key="5">
    <source>
        <dbReference type="ARBA" id="ARBA00022977"/>
    </source>
</evidence>
<evidence type="ECO:0000256" key="1">
    <source>
        <dbReference type="ARBA" id="ARBA00005165"/>
    </source>
</evidence>
<gene>
    <name evidence="9" type="primary">thiE</name>
    <name evidence="13" type="ORF">HHE01_15670</name>
</gene>
<dbReference type="InterPro" id="IPR034291">
    <property type="entry name" value="TMP_synthase"/>
</dbReference>
<sequence length="203" mass="21706">MGIALRGVYALSDEVLTPYDKLPHMLWLAIQGGISLFQLRDKTHNDEDLLPLAKDLAKLCARHGVGFIINDRLELALACQAYGLHLGQEDMPLKAARKHFKGVVGVSCYGDLNKAKEAQDLGADYVAFGACFASPTKPHASTITKEILTQARAGLNLPFCAIGGLTAQNIPTLPPLDMAAVISSLWLGDIAQNAMALKTALGL</sequence>
<feature type="domain" description="Thiamine phosphate synthase/TenI" evidence="12">
    <location>
        <begin position="9"/>
        <end position="183"/>
    </location>
</feature>
<feature type="binding site" evidence="9">
    <location>
        <position position="107"/>
    </location>
    <ligand>
        <name>4-amino-2-methyl-5-(diphosphooxymethyl)pyrimidine</name>
        <dbReference type="ChEBI" id="CHEBI:57841"/>
    </ligand>
</feature>
<comment type="catalytic activity">
    <reaction evidence="7 9 10">
        <text>2-(2-carboxy-4-methylthiazol-5-yl)ethyl phosphate + 4-amino-2-methyl-5-(diphosphooxymethyl)pyrimidine + 2 H(+) = thiamine phosphate + CO2 + diphosphate</text>
        <dbReference type="Rhea" id="RHEA:47848"/>
        <dbReference type="ChEBI" id="CHEBI:15378"/>
        <dbReference type="ChEBI" id="CHEBI:16526"/>
        <dbReference type="ChEBI" id="CHEBI:33019"/>
        <dbReference type="ChEBI" id="CHEBI:37575"/>
        <dbReference type="ChEBI" id="CHEBI:57841"/>
        <dbReference type="ChEBI" id="CHEBI:62890"/>
        <dbReference type="EC" id="2.5.1.3"/>
    </reaction>
</comment>
<name>A0A0K2XSN3_HELHE</name>
<dbReference type="GO" id="GO:0009228">
    <property type="term" value="P:thiamine biosynthetic process"/>
    <property type="evidence" value="ECO:0007669"/>
    <property type="project" value="UniProtKB-KW"/>
</dbReference>
<evidence type="ECO:0000256" key="4">
    <source>
        <dbReference type="ARBA" id="ARBA00022842"/>
    </source>
</evidence>
<feature type="binding site" evidence="9">
    <location>
        <position position="137"/>
    </location>
    <ligand>
        <name>4-amino-2-methyl-5-(diphosphooxymethyl)pyrimidine</name>
        <dbReference type="ChEBI" id="CHEBI:57841"/>
    </ligand>
</feature>
<evidence type="ECO:0000256" key="8">
    <source>
        <dbReference type="ARBA" id="ARBA00047883"/>
    </source>
</evidence>
<feature type="binding site" evidence="9">
    <location>
        <position position="164"/>
    </location>
    <ligand>
        <name>2-[(2R,5Z)-2-carboxy-4-methylthiazol-5(2H)-ylidene]ethyl phosphate</name>
        <dbReference type="ChEBI" id="CHEBI:62899"/>
    </ligand>
</feature>
<dbReference type="GO" id="GO:0004789">
    <property type="term" value="F:thiamine-phosphate diphosphorylase activity"/>
    <property type="evidence" value="ECO:0007669"/>
    <property type="project" value="UniProtKB-UniRule"/>
</dbReference>
<comment type="cofactor">
    <cofactor evidence="9">
        <name>Mg(2+)</name>
        <dbReference type="ChEBI" id="CHEBI:18420"/>
    </cofactor>
    <text evidence="9">Binds 1 Mg(2+) ion per subunit.</text>
</comment>
<keyword evidence="14" id="KW-1185">Reference proteome</keyword>
<dbReference type="GO" id="GO:0005737">
    <property type="term" value="C:cytoplasm"/>
    <property type="evidence" value="ECO:0007669"/>
    <property type="project" value="TreeGrafter"/>
</dbReference>
<feature type="binding site" evidence="9">
    <location>
        <position position="71"/>
    </location>
    <ligand>
        <name>Mg(2+)</name>
        <dbReference type="ChEBI" id="CHEBI:18420"/>
    </ligand>
</feature>
<evidence type="ECO:0000256" key="9">
    <source>
        <dbReference type="HAMAP-Rule" id="MF_00097"/>
    </source>
</evidence>
<feature type="binding site" evidence="9">
    <location>
        <position position="70"/>
    </location>
    <ligand>
        <name>4-amino-2-methyl-5-(diphosphooxymethyl)pyrimidine</name>
        <dbReference type="ChEBI" id="CHEBI:57841"/>
    </ligand>
</feature>
<comment type="catalytic activity">
    <reaction evidence="6 9 10">
        <text>4-methyl-5-(2-phosphooxyethyl)-thiazole + 4-amino-2-methyl-5-(diphosphooxymethyl)pyrimidine + H(+) = thiamine phosphate + diphosphate</text>
        <dbReference type="Rhea" id="RHEA:22328"/>
        <dbReference type="ChEBI" id="CHEBI:15378"/>
        <dbReference type="ChEBI" id="CHEBI:33019"/>
        <dbReference type="ChEBI" id="CHEBI:37575"/>
        <dbReference type="ChEBI" id="CHEBI:57841"/>
        <dbReference type="ChEBI" id="CHEBI:58296"/>
        <dbReference type="EC" id="2.5.1.3"/>
    </reaction>
</comment>
<protein>
    <recommendedName>
        <fullName evidence="9">Thiamine-phosphate synthase</fullName>
        <shortName evidence="9">TP synthase</shortName>
        <shortName evidence="9">TPS</shortName>
        <ecNumber evidence="9">2.5.1.3</ecNumber>
    </recommendedName>
    <alternativeName>
        <fullName evidence="9">Thiamine-phosphate pyrophosphorylase</fullName>
        <shortName evidence="9">TMP pyrophosphorylase</shortName>
        <shortName evidence="9">TMP-PPase</shortName>
    </alternativeName>
</protein>
<accession>A0A0K2XSN3</accession>
<keyword evidence="3 9" id="KW-0479">Metal-binding</keyword>
<evidence type="ECO:0000313" key="14">
    <source>
        <dbReference type="Proteomes" id="UP000046090"/>
    </source>
</evidence>
<dbReference type="InterPro" id="IPR022998">
    <property type="entry name" value="ThiamineP_synth_TenI"/>
</dbReference>
<comment type="catalytic activity">
    <reaction evidence="8 9 10">
        <text>2-[(2R,5Z)-2-carboxy-4-methylthiazol-5(2H)-ylidene]ethyl phosphate + 4-amino-2-methyl-5-(diphosphooxymethyl)pyrimidine + 2 H(+) = thiamine phosphate + CO2 + diphosphate</text>
        <dbReference type="Rhea" id="RHEA:47844"/>
        <dbReference type="ChEBI" id="CHEBI:15378"/>
        <dbReference type="ChEBI" id="CHEBI:16526"/>
        <dbReference type="ChEBI" id="CHEBI:33019"/>
        <dbReference type="ChEBI" id="CHEBI:37575"/>
        <dbReference type="ChEBI" id="CHEBI:57841"/>
        <dbReference type="ChEBI" id="CHEBI:62899"/>
        <dbReference type="EC" id="2.5.1.3"/>
    </reaction>
</comment>
<dbReference type="InterPro" id="IPR036206">
    <property type="entry name" value="ThiamineP_synth_sf"/>
</dbReference>
<evidence type="ECO:0000256" key="3">
    <source>
        <dbReference type="ARBA" id="ARBA00022723"/>
    </source>
</evidence>
<evidence type="ECO:0000256" key="6">
    <source>
        <dbReference type="ARBA" id="ARBA00047334"/>
    </source>
</evidence>
<comment type="similarity">
    <text evidence="9 10">Belongs to the thiamine-phosphate synthase family.</text>
</comment>
<comment type="function">
    <text evidence="9">Condenses 4-methyl-5-(beta-hydroxyethyl)thiazole monophosphate (THZ-P) and 2-methyl-4-amino-5-hydroxymethyl pyrimidine pyrophosphate (HMP-PP) to form thiamine monophosphate (TMP).</text>
</comment>
<evidence type="ECO:0000313" key="13">
    <source>
        <dbReference type="EMBL" id="CRI33881.1"/>
    </source>
</evidence>
<dbReference type="Pfam" id="PF02581">
    <property type="entry name" value="TMP-TENI"/>
    <property type="match status" value="1"/>
</dbReference>
<dbReference type="HAMAP" id="MF_00097">
    <property type="entry name" value="TMP_synthase"/>
    <property type="match status" value="1"/>
</dbReference>
<keyword evidence="2 9" id="KW-0808">Transferase</keyword>
<dbReference type="SUPFAM" id="SSF51391">
    <property type="entry name" value="Thiamin phosphate synthase"/>
    <property type="match status" value="1"/>
</dbReference>
<dbReference type="NCBIfam" id="TIGR00693">
    <property type="entry name" value="thiE"/>
    <property type="match status" value="1"/>
</dbReference>
<proteinExistence type="inferred from homology"/>
<dbReference type="EC" id="2.5.1.3" evidence="9"/>
<dbReference type="PANTHER" id="PTHR20857:SF15">
    <property type="entry name" value="THIAMINE-PHOSPHATE SYNTHASE"/>
    <property type="match status" value="1"/>
</dbReference>
<dbReference type="Gene3D" id="3.20.20.70">
    <property type="entry name" value="Aldolase class I"/>
    <property type="match status" value="1"/>
</dbReference>
<dbReference type="CDD" id="cd00564">
    <property type="entry name" value="TMP_TenI"/>
    <property type="match status" value="1"/>
</dbReference>
<evidence type="ECO:0000256" key="7">
    <source>
        <dbReference type="ARBA" id="ARBA00047851"/>
    </source>
</evidence>
<feature type="binding site" evidence="9">
    <location>
        <begin position="134"/>
        <end position="136"/>
    </location>
    <ligand>
        <name>2-[(2R,5Z)-2-carboxy-4-methylthiazol-5(2H)-ylidene]ethyl phosphate</name>
        <dbReference type="ChEBI" id="CHEBI:62899"/>
    </ligand>
</feature>
<dbReference type="GO" id="GO:0000287">
    <property type="term" value="F:magnesium ion binding"/>
    <property type="evidence" value="ECO:0007669"/>
    <property type="project" value="UniProtKB-UniRule"/>
</dbReference>
<evidence type="ECO:0000256" key="10">
    <source>
        <dbReference type="RuleBase" id="RU003826"/>
    </source>
</evidence>
<dbReference type="AlphaFoldDB" id="A0A0K2XSN3"/>
<organism evidence="13 14">
    <name type="scientific">Helicobacter heilmannii</name>
    <dbReference type="NCBI Taxonomy" id="35817"/>
    <lineage>
        <taxon>Bacteria</taxon>
        <taxon>Pseudomonadati</taxon>
        <taxon>Campylobacterota</taxon>
        <taxon>Epsilonproteobacteria</taxon>
        <taxon>Campylobacterales</taxon>
        <taxon>Helicobacteraceae</taxon>
        <taxon>Helicobacter</taxon>
    </lineage>
</organism>
<feature type="binding site" evidence="9">
    <location>
        <begin position="182"/>
        <end position="183"/>
    </location>
    <ligand>
        <name>2-[(2R,5Z)-2-carboxy-4-methylthiazol-5(2H)-ylidene]ethyl phosphate</name>
        <dbReference type="ChEBI" id="CHEBI:62899"/>
    </ligand>
</feature>
<keyword evidence="5 9" id="KW-0784">Thiamine biosynthesis</keyword>
<dbReference type="GeneID" id="76196531"/>
<dbReference type="OrthoDB" id="9810880at2"/>